<protein>
    <submittedName>
        <fullName evidence="1">Uncharacterized protein</fullName>
    </submittedName>
</protein>
<proteinExistence type="predicted"/>
<accession>A0A0E9QFQ5</accession>
<name>A0A0E9QFQ5_ANGAN</name>
<organism evidence="1">
    <name type="scientific">Anguilla anguilla</name>
    <name type="common">European freshwater eel</name>
    <name type="synonym">Muraena anguilla</name>
    <dbReference type="NCBI Taxonomy" id="7936"/>
    <lineage>
        <taxon>Eukaryota</taxon>
        <taxon>Metazoa</taxon>
        <taxon>Chordata</taxon>
        <taxon>Craniata</taxon>
        <taxon>Vertebrata</taxon>
        <taxon>Euteleostomi</taxon>
        <taxon>Actinopterygii</taxon>
        <taxon>Neopterygii</taxon>
        <taxon>Teleostei</taxon>
        <taxon>Anguilliformes</taxon>
        <taxon>Anguillidae</taxon>
        <taxon>Anguilla</taxon>
    </lineage>
</organism>
<reference evidence="1" key="2">
    <citation type="journal article" date="2015" name="Fish Shellfish Immunol.">
        <title>Early steps in the European eel (Anguilla anguilla)-Vibrio vulnificus interaction in the gills: Role of the RtxA13 toxin.</title>
        <authorList>
            <person name="Callol A."/>
            <person name="Pajuelo D."/>
            <person name="Ebbesson L."/>
            <person name="Teles M."/>
            <person name="MacKenzie S."/>
            <person name="Amaro C."/>
        </authorList>
    </citation>
    <scope>NUCLEOTIDE SEQUENCE</scope>
</reference>
<evidence type="ECO:0000313" key="1">
    <source>
        <dbReference type="EMBL" id="JAH14938.1"/>
    </source>
</evidence>
<reference evidence="1" key="1">
    <citation type="submission" date="2014-11" db="EMBL/GenBank/DDBJ databases">
        <authorList>
            <person name="Amaro Gonzalez C."/>
        </authorList>
    </citation>
    <scope>NUCLEOTIDE SEQUENCE</scope>
</reference>
<dbReference type="AlphaFoldDB" id="A0A0E9QFQ5"/>
<dbReference type="EMBL" id="GBXM01093639">
    <property type="protein sequence ID" value="JAH14938.1"/>
    <property type="molecule type" value="Transcribed_RNA"/>
</dbReference>
<sequence>MRSHELANTNVVVNTNERWTNTSIKHEIYFSISC</sequence>